<reference evidence="2" key="1">
    <citation type="journal article" date="2020" name="Phytopathology">
        <title>Genome sequence of the chestnut blight fungus Cryphonectria parasitica EP155: A fundamental resource for an archetypical invasive plant pathogen.</title>
        <authorList>
            <person name="Crouch J.A."/>
            <person name="Dawe A."/>
            <person name="Aerts A."/>
            <person name="Barry K."/>
            <person name="Churchill A.C.L."/>
            <person name="Grimwood J."/>
            <person name="Hillman B."/>
            <person name="Milgroom M.G."/>
            <person name="Pangilinan J."/>
            <person name="Smith M."/>
            <person name="Salamov A."/>
            <person name="Schmutz J."/>
            <person name="Yadav J."/>
            <person name="Grigoriev I.V."/>
            <person name="Nuss D."/>
        </authorList>
    </citation>
    <scope>NUCLEOTIDE SEQUENCE</scope>
    <source>
        <strain evidence="2">EP155</strain>
    </source>
</reference>
<organism evidence="2 3">
    <name type="scientific">Cryphonectria parasitica (strain ATCC 38755 / EP155)</name>
    <dbReference type="NCBI Taxonomy" id="660469"/>
    <lineage>
        <taxon>Eukaryota</taxon>
        <taxon>Fungi</taxon>
        <taxon>Dikarya</taxon>
        <taxon>Ascomycota</taxon>
        <taxon>Pezizomycotina</taxon>
        <taxon>Sordariomycetes</taxon>
        <taxon>Sordariomycetidae</taxon>
        <taxon>Diaporthales</taxon>
        <taxon>Cryphonectriaceae</taxon>
        <taxon>Cryphonectria-Endothia species complex</taxon>
        <taxon>Cryphonectria</taxon>
    </lineage>
</organism>
<dbReference type="PANTHER" id="PTHR40620">
    <property type="entry name" value="RESISTANCE PROTEIN CRD2, PUTATIVE (AFU_ORTHOLOGUE AFUA_4G04318)-RELATED"/>
    <property type="match status" value="1"/>
</dbReference>
<keyword evidence="3" id="KW-1185">Reference proteome</keyword>
<feature type="domain" description="DUF7871" evidence="1">
    <location>
        <begin position="31"/>
        <end position="85"/>
    </location>
</feature>
<accession>A0A9P4XUV0</accession>
<proteinExistence type="predicted"/>
<dbReference type="AlphaFoldDB" id="A0A9P4XUV0"/>
<evidence type="ECO:0000313" key="3">
    <source>
        <dbReference type="Proteomes" id="UP000803844"/>
    </source>
</evidence>
<evidence type="ECO:0000313" key="2">
    <source>
        <dbReference type="EMBL" id="KAF3761707.1"/>
    </source>
</evidence>
<dbReference type="OrthoDB" id="4140664at2759"/>
<dbReference type="InterPro" id="IPR057193">
    <property type="entry name" value="DUF7871"/>
</dbReference>
<dbReference type="Proteomes" id="UP000803844">
    <property type="component" value="Unassembled WGS sequence"/>
</dbReference>
<gene>
    <name evidence="2" type="ORF">M406DRAFT_50909</name>
</gene>
<sequence length="86" mass="8442">MATIAKPSTCCGKGGDSCVCAQKATCSCGAKPALQCSCDKAATENVKPASSASCACGLRAAGACTCEKNGAVGSSNPNEIDFTTKK</sequence>
<dbReference type="GeneID" id="63841554"/>
<dbReference type="PANTHER" id="PTHR40620:SF1">
    <property type="entry name" value="RESISTANCE PROTEIN CRD2, PUTATIVE (AFU_ORTHOLOGUE AFUA_4G04318)-RELATED"/>
    <property type="match status" value="1"/>
</dbReference>
<evidence type="ECO:0000259" key="1">
    <source>
        <dbReference type="Pfam" id="PF25277"/>
    </source>
</evidence>
<dbReference type="EMBL" id="MU032351">
    <property type="protein sequence ID" value="KAF3761707.1"/>
    <property type="molecule type" value="Genomic_DNA"/>
</dbReference>
<protein>
    <recommendedName>
        <fullName evidence="1">DUF7871 domain-containing protein</fullName>
    </recommendedName>
</protein>
<dbReference type="Pfam" id="PF25277">
    <property type="entry name" value="DUF7871"/>
    <property type="match status" value="1"/>
</dbReference>
<dbReference type="RefSeq" id="XP_040772686.1">
    <property type="nucleotide sequence ID" value="XM_040924425.1"/>
</dbReference>
<name>A0A9P4XUV0_CRYP1</name>
<comment type="caution">
    <text evidence="2">The sequence shown here is derived from an EMBL/GenBank/DDBJ whole genome shotgun (WGS) entry which is preliminary data.</text>
</comment>